<name>A0A2P4YVK5_9STRA</name>
<proteinExistence type="predicted"/>
<sequence>MAEGTVANVPDVRMDLGVKFEDFDSTESFLALRNAKKANTRVEVPVSAFGVGNQVRHTESETPPARPVEKHYNVIDSVSGRQVKADAVYQEVRLEVPALLGLSMKDFLAELKAGAIVEMVLLKPETSAEDLNSSSVMDEDVLEGFTKQRATRLGFETFKNPEDPIL</sequence>
<protein>
    <submittedName>
        <fullName evidence="1">Pol protein</fullName>
    </submittedName>
</protein>
<evidence type="ECO:0000313" key="1">
    <source>
        <dbReference type="EMBL" id="POM81845.1"/>
    </source>
</evidence>
<keyword evidence="2" id="KW-1185">Reference proteome</keyword>
<comment type="caution">
    <text evidence="1">The sequence shown here is derived from an EMBL/GenBank/DDBJ whole genome shotgun (WGS) entry which is preliminary data.</text>
</comment>
<dbReference type="AlphaFoldDB" id="A0A2P4YVK5"/>
<reference evidence="1 2" key="1">
    <citation type="journal article" date="2017" name="Genome Biol. Evol.">
        <title>Phytophthora megakarya and P. palmivora, closely related causal agents of cacao black pod rot, underwent increases in genome sizes and gene numbers by different mechanisms.</title>
        <authorList>
            <person name="Ali S.S."/>
            <person name="Shao J."/>
            <person name="Lary D.J."/>
            <person name="Kronmiller B."/>
            <person name="Shen D."/>
            <person name="Strem M.D."/>
            <person name="Amoako-Attah I."/>
            <person name="Akrofi A.Y."/>
            <person name="Begoude B.A."/>
            <person name="Ten Hoopen G.M."/>
            <person name="Coulibaly K."/>
            <person name="Kebe B.I."/>
            <person name="Melnick R.L."/>
            <person name="Guiltinan M.J."/>
            <person name="Tyler B.M."/>
            <person name="Meinhardt L.W."/>
            <person name="Bailey B.A."/>
        </authorList>
    </citation>
    <scope>NUCLEOTIDE SEQUENCE [LARGE SCALE GENOMIC DNA]</scope>
    <source>
        <strain evidence="2">sbr112.9</strain>
    </source>
</reference>
<gene>
    <name evidence="1" type="ORF">PHPALM_128</name>
</gene>
<dbReference type="Proteomes" id="UP000237271">
    <property type="component" value="Unassembled WGS sequence"/>
</dbReference>
<dbReference type="EMBL" id="NCKW01000010">
    <property type="protein sequence ID" value="POM81845.1"/>
    <property type="molecule type" value="Genomic_DNA"/>
</dbReference>
<evidence type="ECO:0000313" key="2">
    <source>
        <dbReference type="Proteomes" id="UP000237271"/>
    </source>
</evidence>
<accession>A0A2P4YVK5</accession>
<organism evidence="1 2">
    <name type="scientific">Phytophthora palmivora</name>
    <dbReference type="NCBI Taxonomy" id="4796"/>
    <lineage>
        <taxon>Eukaryota</taxon>
        <taxon>Sar</taxon>
        <taxon>Stramenopiles</taxon>
        <taxon>Oomycota</taxon>
        <taxon>Peronosporomycetes</taxon>
        <taxon>Peronosporales</taxon>
        <taxon>Peronosporaceae</taxon>
        <taxon>Phytophthora</taxon>
    </lineage>
</organism>